<gene>
    <name evidence="1" type="ORF">H5410_043634</name>
</gene>
<dbReference type="Proteomes" id="UP000824120">
    <property type="component" value="Chromosome 8"/>
</dbReference>
<proteinExistence type="predicted"/>
<accession>A0A9J5Y0S9</accession>
<comment type="caution">
    <text evidence="1">The sequence shown here is derived from an EMBL/GenBank/DDBJ whole genome shotgun (WGS) entry which is preliminary data.</text>
</comment>
<dbReference type="AlphaFoldDB" id="A0A9J5Y0S9"/>
<reference evidence="1 2" key="1">
    <citation type="submission" date="2020-09" db="EMBL/GenBank/DDBJ databases">
        <title>De no assembly of potato wild relative species, Solanum commersonii.</title>
        <authorList>
            <person name="Cho K."/>
        </authorList>
    </citation>
    <scope>NUCLEOTIDE SEQUENCE [LARGE SCALE GENOMIC DNA]</scope>
    <source>
        <strain evidence="1">LZ3.2</strain>
        <tissue evidence="1">Leaf</tissue>
    </source>
</reference>
<evidence type="ECO:0000313" key="1">
    <source>
        <dbReference type="EMBL" id="KAG5593120.1"/>
    </source>
</evidence>
<organism evidence="1 2">
    <name type="scientific">Solanum commersonii</name>
    <name type="common">Commerson's wild potato</name>
    <name type="synonym">Commerson's nightshade</name>
    <dbReference type="NCBI Taxonomy" id="4109"/>
    <lineage>
        <taxon>Eukaryota</taxon>
        <taxon>Viridiplantae</taxon>
        <taxon>Streptophyta</taxon>
        <taxon>Embryophyta</taxon>
        <taxon>Tracheophyta</taxon>
        <taxon>Spermatophyta</taxon>
        <taxon>Magnoliopsida</taxon>
        <taxon>eudicotyledons</taxon>
        <taxon>Gunneridae</taxon>
        <taxon>Pentapetalae</taxon>
        <taxon>asterids</taxon>
        <taxon>lamiids</taxon>
        <taxon>Solanales</taxon>
        <taxon>Solanaceae</taxon>
        <taxon>Solanoideae</taxon>
        <taxon>Solaneae</taxon>
        <taxon>Solanum</taxon>
    </lineage>
</organism>
<name>A0A9J5Y0S9_SOLCO</name>
<evidence type="ECO:0000313" key="2">
    <source>
        <dbReference type="Proteomes" id="UP000824120"/>
    </source>
</evidence>
<keyword evidence="2" id="KW-1185">Reference proteome</keyword>
<sequence length="184" mass="20274">MNFQQHQGVTTRRLCIEAGLTNSDIHSRTSSNLSTTGWNSKARFNASANSASLSPVSTRSCFDSPIPILATRKAKASVKEAVSRLTGDPLGEASCPSLAIKGNKSWLGKDDVGERGERNLDLSPSDLNQTVEKNKNMTVEIALMMDISMRTKKGGQLQKDSYQRWSDAFCFILKDIKVKRAKMF</sequence>
<dbReference type="EMBL" id="JACXVP010000008">
    <property type="protein sequence ID" value="KAG5593120.1"/>
    <property type="molecule type" value="Genomic_DNA"/>
</dbReference>
<protein>
    <submittedName>
        <fullName evidence="1">Uncharacterized protein</fullName>
    </submittedName>
</protein>